<evidence type="ECO:0000256" key="4">
    <source>
        <dbReference type="ARBA" id="ARBA00022694"/>
    </source>
</evidence>
<dbReference type="EC" id="6.3.4.19" evidence="8"/>
<keyword evidence="5 8" id="KW-0547">Nucleotide-binding</keyword>
<dbReference type="SMART" id="SM00977">
    <property type="entry name" value="TilS_C"/>
    <property type="match status" value="1"/>
</dbReference>
<feature type="binding site" evidence="8">
    <location>
        <begin position="74"/>
        <end position="79"/>
    </location>
    <ligand>
        <name>ATP</name>
        <dbReference type="ChEBI" id="CHEBI:30616"/>
    </ligand>
</feature>
<evidence type="ECO:0000313" key="11">
    <source>
        <dbReference type="Proteomes" id="UP000050425"/>
    </source>
</evidence>
<accession>A0A0P9JE77</accession>
<dbReference type="GO" id="GO:0006400">
    <property type="term" value="P:tRNA modification"/>
    <property type="evidence" value="ECO:0007669"/>
    <property type="project" value="UniProtKB-UniRule"/>
</dbReference>
<dbReference type="InterPro" id="IPR015262">
    <property type="entry name" value="tRNA_Ile_lys_synt_subst-bd"/>
</dbReference>
<dbReference type="GO" id="GO:0005524">
    <property type="term" value="F:ATP binding"/>
    <property type="evidence" value="ECO:0007669"/>
    <property type="project" value="UniProtKB-UniRule"/>
</dbReference>
<feature type="domain" description="Lysidine-tRNA(Ile) synthetase C-terminal" evidence="9">
    <location>
        <begin position="408"/>
        <end position="476"/>
    </location>
</feature>
<dbReference type="Gene3D" id="3.40.50.620">
    <property type="entry name" value="HUPs"/>
    <property type="match status" value="1"/>
</dbReference>
<keyword evidence="6 8" id="KW-0067">ATP-binding</keyword>
<dbReference type="NCBIfam" id="TIGR02432">
    <property type="entry name" value="lysidine_TilS_N"/>
    <property type="match status" value="1"/>
</dbReference>
<dbReference type="Proteomes" id="UP000050425">
    <property type="component" value="Unassembled WGS sequence"/>
</dbReference>
<comment type="catalytic activity">
    <reaction evidence="7 8">
        <text>cytidine(34) in tRNA(Ile2) + L-lysine + ATP = lysidine(34) in tRNA(Ile2) + AMP + diphosphate + H(+)</text>
        <dbReference type="Rhea" id="RHEA:43744"/>
        <dbReference type="Rhea" id="RHEA-COMP:10625"/>
        <dbReference type="Rhea" id="RHEA-COMP:10670"/>
        <dbReference type="ChEBI" id="CHEBI:15378"/>
        <dbReference type="ChEBI" id="CHEBI:30616"/>
        <dbReference type="ChEBI" id="CHEBI:32551"/>
        <dbReference type="ChEBI" id="CHEBI:33019"/>
        <dbReference type="ChEBI" id="CHEBI:82748"/>
        <dbReference type="ChEBI" id="CHEBI:83665"/>
        <dbReference type="ChEBI" id="CHEBI:456215"/>
        <dbReference type="EC" id="6.3.4.19"/>
    </reaction>
</comment>
<sequence>MRASARRTWERTARRFVFSRKGRLEHWSIQCVNQRSPVKTPMTTSTPNGHDLPARLLQALAPWRTASTWYVGFSGGLDSTVLLHLLAELAKRANLPALHAIHVHHGLQAIADAWPEHCRQVCQALGVAFESVRVKVEPGASVEQAARQARYAAFTERLGEGDVLLTGQHRDDQAETLLFRLLRGAGVRGLAAMPEQRRLGRGHLARPLLGVSRVELESYARRQGLRWVEDPSNDDQQFSRNFLRSQVLPLLTSRWPHATASLARTAGHLGEAQQLLDELAAQDVANAQATTPFAWLGLPVLNLGPIAWLSGARQRNVMRHWLAPLTRLPDSDHWAGWEALRDAAQDARPLWRLADGALHRAQGCIWWLPAGWERTCSEAVNWADPRAPLDLPENGQVSLEGEAPLGDLSVRYRQGAEVMHLSGRGRRDLKRLLNEQAVPAFLRGRLPLLYRDDELLAVANLPGLDGSPNERWRLRWVAPTGDQSLS</sequence>
<comment type="function">
    <text evidence="8">Ligates lysine onto the cytidine present at position 34 of the AUA codon-specific tRNA(Ile) that contains the anticodon CAU, in an ATP-dependent manner. Cytidine is converted to lysidine, thus changing the amino acid specificity of the tRNA from methionine to isoleucine.</text>
</comment>
<evidence type="ECO:0000256" key="1">
    <source>
        <dbReference type="ARBA" id="ARBA00004496"/>
    </source>
</evidence>
<dbReference type="GO" id="GO:0032267">
    <property type="term" value="F:tRNA(Ile)-lysidine synthase activity"/>
    <property type="evidence" value="ECO:0007669"/>
    <property type="project" value="UniProtKB-EC"/>
</dbReference>
<evidence type="ECO:0000313" key="10">
    <source>
        <dbReference type="EMBL" id="KPW48619.1"/>
    </source>
</evidence>
<dbReference type="Pfam" id="PF09179">
    <property type="entry name" value="TilS"/>
    <property type="match status" value="1"/>
</dbReference>
<evidence type="ECO:0000256" key="8">
    <source>
        <dbReference type="HAMAP-Rule" id="MF_01161"/>
    </source>
</evidence>
<organism evidence="10 11">
    <name type="scientific">Pseudomonas syringae pv. antirrhini</name>
    <dbReference type="NCBI Taxonomy" id="251702"/>
    <lineage>
        <taxon>Bacteria</taxon>
        <taxon>Pseudomonadati</taxon>
        <taxon>Pseudomonadota</taxon>
        <taxon>Gammaproteobacteria</taxon>
        <taxon>Pseudomonadales</taxon>
        <taxon>Pseudomonadaceae</taxon>
        <taxon>Pseudomonas</taxon>
    </lineage>
</organism>
<dbReference type="PANTHER" id="PTHR43033">
    <property type="entry name" value="TRNA(ILE)-LYSIDINE SYNTHASE-RELATED"/>
    <property type="match status" value="1"/>
</dbReference>
<comment type="domain">
    <text evidence="8">The N-terminal region contains the highly conserved SGGXDS motif, predicted to be a P-loop motif involved in ATP binding.</text>
</comment>
<evidence type="ECO:0000256" key="2">
    <source>
        <dbReference type="ARBA" id="ARBA00022490"/>
    </source>
</evidence>
<dbReference type="CDD" id="cd01992">
    <property type="entry name" value="TilS_N"/>
    <property type="match status" value="1"/>
</dbReference>
<dbReference type="InterPro" id="IPR014729">
    <property type="entry name" value="Rossmann-like_a/b/a_fold"/>
</dbReference>
<evidence type="ECO:0000259" key="9">
    <source>
        <dbReference type="SMART" id="SM00977"/>
    </source>
</evidence>
<dbReference type="PANTHER" id="PTHR43033:SF1">
    <property type="entry name" value="TRNA(ILE)-LYSIDINE SYNTHASE-RELATED"/>
    <property type="match status" value="1"/>
</dbReference>
<evidence type="ECO:0000256" key="6">
    <source>
        <dbReference type="ARBA" id="ARBA00022840"/>
    </source>
</evidence>
<dbReference type="PATRIC" id="fig|251702.3.peg.4221"/>
<keyword evidence="2 8" id="KW-0963">Cytoplasm</keyword>
<dbReference type="Pfam" id="PF11734">
    <property type="entry name" value="TilS_C"/>
    <property type="match status" value="1"/>
</dbReference>
<keyword evidence="4 8" id="KW-0819">tRNA processing</keyword>
<comment type="caution">
    <text evidence="10">The sequence shown here is derived from an EMBL/GenBank/DDBJ whole genome shotgun (WGS) entry which is preliminary data.</text>
</comment>
<protein>
    <recommendedName>
        <fullName evidence="8">tRNA(Ile)-lysidine synthase</fullName>
        <ecNumber evidence="8">6.3.4.19</ecNumber>
    </recommendedName>
    <alternativeName>
        <fullName evidence="8">tRNA(Ile)-2-lysyl-cytidine synthase</fullName>
    </alternativeName>
    <alternativeName>
        <fullName evidence="8">tRNA(Ile)-lysidine synthetase</fullName>
    </alternativeName>
</protein>
<dbReference type="Gene3D" id="1.20.59.20">
    <property type="match status" value="1"/>
</dbReference>
<dbReference type="GO" id="GO:0005737">
    <property type="term" value="C:cytoplasm"/>
    <property type="evidence" value="ECO:0007669"/>
    <property type="project" value="UniProtKB-SubCell"/>
</dbReference>
<dbReference type="InterPro" id="IPR012094">
    <property type="entry name" value="tRNA_Ile_lys_synt"/>
</dbReference>
<dbReference type="SUPFAM" id="SSF52402">
    <property type="entry name" value="Adenine nucleotide alpha hydrolases-like"/>
    <property type="match status" value="1"/>
</dbReference>
<name>A0A0P9JE77_9PSED</name>
<dbReference type="SUPFAM" id="SSF56037">
    <property type="entry name" value="PheT/TilS domain"/>
    <property type="match status" value="1"/>
</dbReference>
<dbReference type="InterPro" id="IPR012796">
    <property type="entry name" value="Lysidine-tRNA-synth_C"/>
</dbReference>
<dbReference type="AlphaFoldDB" id="A0A0P9JE77"/>
<keyword evidence="3 8" id="KW-0436">Ligase</keyword>
<comment type="subcellular location">
    <subcellularLocation>
        <location evidence="1 8">Cytoplasm</location>
    </subcellularLocation>
</comment>
<dbReference type="InterPro" id="IPR011063">
    <property type="entry name" value="TilS/TtcA_N"/>
</dbReference>
<dbReference type="Pfam" id="PF01171">
    <property type="entry name" value="ATP_bind_3"/>
    <property type="match status" value="1"/>
</dbReference>
<evidence type="ECO:0000256" key="5">
    <source>
        <dbReference type="ARBA" id="ARBA00022741"/>
    </source>
</evidence>
<dbReference type="HAMAP" id="MF_01161">
    <property type="entry name" value="tRNA_Ile_lys_synt"/>
    <property type="match status" value="1"/>
</dbReference>
<evidence type="ECO:0000256" key="3">
    <source>
        <dbReference type="ARBA" id="ARBA00022598"/>
    </source>
</evidence>
<comment type="similarity">
    <text evidence="8">Belongs to the tRNA(Ile)-lysidine synthase family.</text>
</comment>
<evidence type="ECO:0000256" key="7">
    <source>
        <dbReference type="ARBA" id="ARBA00048539"/>
    </source>
</evidence>
<reference evidence="10 11" key="1">
    <citation type="submission" date="2015-09" db="EMBL/GenBank/DDBJ databases">
        <title>Genome announcement of multiple Pseudomonas syringae strains.</title>
        <authorList>
            <person name="Thakur S."/>
            <person name="Wang P.W."/>
            <person name="Gong Y."/>
            <person name="Weir B.S."/>
            <person name="Guttman D.S."/>
        </authorList>
    </citation>
    <scope>NUCLEOTIDE SEQUENCE [LARGE SCALE GENOMIC DNA]</scope>
    <source>
        <strain evidence="10 11">ICMP4303</strain>
    </source>
</reference>
<dbReference type="SUPFAM" id="SSF82829">
    <property type="entry name" value="MesJ substrate recognition domain-like"/>
    <property type="match status" value="1"/>
</dbReference>
<gene>
    <name evidence="8" type="primary">tilS</name>
    <name evidence="10" type="ORF">ALO88_05272</name>
</gene>
<proteinExistence type="inferred from homology"/>
<dbReference type="EMBL" id="LJPT01000085">
    <property type="protein sequence ID" value="KPW48619.1"/>
    <property type="molecule type" value="Genomic_DNA"/>
</dbReference>
<dbReference type="InterPro" id="IPR012795">
    <property type="entry name" value="tRNA_Ile_lys_synt_N"/>
</dbReference>
<dbReference type="NCBIfam" id="TIGR02433">
    <property type="entry name" value="lysidine_TilS_C"/>
    <property type="match status" value="1"/>
</dbReference>